<keyword evidence="13" id="KW-0449">Lipoprotein</keyword>
<keyword evidence="5 11" id="KW-0808">Transferase</keyword>
<evidence type="ECO:0000256" key="5">
    <source>
        <dbReference type="ARBA" id="ARBA00022679"/>
    </source>
</evidence>
<keyword evidence="8 11" id="KW-0460">Magnesium</keyword>
<dbReference type="InterPro" id="IPR024932">
    <property type="entry name" value="ApbE"/>
</dbReference>
<dbReference type="Proteomes" id="UP000295293">
    <property type="component" value="Unassembled WGS sequence"/>
</dbReference>
<evidence type="ECO:0000256" key="6">
    <source>
        <dbReference type="ARBA" id="ARBA00022723"/>
    </source>
</evidence>
<accession>A0A4R6YTU6</accession>
<dbReference type="PANTHER" id="PTHR30040:SF2">
    <property type="entry name" value="FAD:PROTEIN FMN TRANSFERASE"/>
    <property type="match status" value="1"/>
</dbReference>
<evidence type="ECO:0000256" key="10">
    <source>
        <dbReference type="ARBA" id="ARBA00048540"/>
    </source>
</evidence>
<dbReference type="PIRSF" id="PIRSF006268">
    <property type="entry name" value="ApbE"/>
    <property type="match status" value="1"/>
</dbReference>
<evidence type="ECO:0000256" key="3">
    <source>
        <dbReference type="ARBA" id="ARBA00016337"/>
    </source>
</evidence>
<organism evidence="13 14">
    <name type="scientific">Tahibacter aquaticus</name>
    <dbReference type="NCBI Taxonomy" id="520092"/>
    <lineage>
        <taxon>Bacteria</taxon>
        <taxon>Pseudomonadati</taxon>
        <taxon>Pseudomonadota</taxon>
        <taxon>Gammaproteobacteria</taxon>
        <taxon>Lysobacterales</taxon>
        <taxon>Rhodanobacteraceae</taxon>
        <taxon>Tahibacter</taxon>
    </lineage>
</organism>
<evidence type="ECO:0000256" key="7">
    <source>
        <dbReference type="ARBA" id="ARBA00022827"/>
    </source>
</evidence>
<gene>
    <name evidence="13" type="ORF">DFR29_110217</name>
</gene>
<dbReference type="GO" id="GO:0016740">
    <property type="term" value="F:transferase activity"/>
    <property type="evidence" value="ECO:0007669"/>
    <property type="project" value="UniProtKB-UniRule"/>
</dbReference>
<dbReference type="InterPro" id="IPR003374">
    <property type="entry name" value="ApbE-like_sf"/>
</dbReference>
<keyword evidence="4 11" id="KW-0285">Flavoprotein</keyword>
<name>A0A4R6YTU6_9GAMM</name>
<evidence type="ECO:0000256" key="4">
    <source>
        <dbReference type="ARBA" id="ARBA00022630"/>
    </source>
</evidence>
<dbReference type="PANTHER" id="PTHR30040">
    <property type="entry name" value="THIAMINE BIOSYNTHESIS LIPOPROTEIN APBE"/>
    <property type="match status" value="1"/>
</dbReference>
<evidence type="ECO:0000313" key="13">
    <source>
        <dbReference type="EMBL" id="TDR41734.1"/>
    </source>
</evidence>
<dbReference type="AlphaFoldDB" id="A0A4R6YTU6"/>
<protein>
    <recommendedName>
        <fullName evidence="3 11">FAD:protein FMN transferase</fullName>
        <ecNumber evidence="2 11">2.7.1.180</ecNumber>
    </recommendedName>
    <alternativeName>
        <fullName evidence="9 11">Flavin transferase</fullName>
    </alternativeName>
</protein>
<dbReference type="Gene3D" id="3.10.520.10">
    <property type="entry name" value="ApbE-like domains"/>
    <property type="match status" value="1"/>
</dbReference>
<keyword evidence="7 11" id="KW-0274">FAD</keyword>
<reference evidence="13 14" key="1">
    <citation type="submission" date="2019-03" db="EMBL/GenBank/DDBJ databases">
        <title>Genomic Encyclopedia of Type Strains, Phase IV (KMG-IV): sequencing the most valuable type-strain genomes for metagenomic binning, comparative biology and taxonomic classification.</title>
        <authorList>
            <person name="Goeker M."/>
        </authorList>
    </citation>
    <scope>NUCLEOTIDE SEQUENCE [LARGE SCALE GENOMIC DNA]</scope>
    <source>
        <strain evidence="13 14">DSM 21667</strain>
    </source>
</reference>
<comment type="catalytic activity">
    <reaction evidence="10 11">
        <text>L-threonyl-[protein] + FAD = FMN-L-threonyl-[protein] + AMP + H(+)</text>
        <dbReference type="Rhea" id="RHEA:36847"/>
        <dbReference type="Rhea" id="RHEA-COMP:11060"/>
        <dbReference type="Rhea" id="RHEA-COMP:11061"/>
        <dbReference type="ChEBI" id="CHEBI:15378"/>
        <dbReference type="ChEBI" id="CHEBI:30013"/>
        <dbReference type="ChEBI" id="CHEBI:57692"/>
        <dbReference type="ChEBI" id="CHEBI:74257"/>
        <dbReference type="ChEBI" id="CHEBI:456215"/>
        <dbReference type="EC" id="2.7.1.180"/>
    </reaction>
</comment>
<comment type="cofactor">
    <cofactor evidence="12">
        <name>Mg(2+)</name>
        <dbReference type="ChEBI" id="CHEBI:18420"/>
    </cofactor>
    <cofactor evidence="12">
        <name>Mn(2+)</name>
        <dbReference type="ChEBI" id="CHEBI:29035"/>
    </cofactor>
    <text evidence="12">Magnesium. Can also use manganese.</text>
</comment>
<feature type="binding site" evidence="12">
    <location>
        <position position="177"/>
    </location>
    <ligand>
        <name>Mg(2+)</name>
        <dbReference type="ChEBI" id="CHEBI:18420"/>
    </ligand>
</feature>
<dbReference type="GO" id="GO:0046872">
    <property type="term" value="F:metal ion binding"/>
    <property type="evidence" value="ECO:0007669"/>
    <property type="project" value="UniProtKB-UniRule"/>
</dbReference>
<feature type="binding site" evidence="12">
    <location>
        <position position="287"/>
    </location>
    <ligand>
        <name>Mg(2+)</name>
        <dbReference type="ChEBI" id="CHEBI:18420"/>
    </ligand>
</feature>
<keyword evidence="14" id="KW-1185">Reference proteome</keyword>
<feature type="binding site" evidence="12">
    <location>
        <position position="291"/>
    </location>
    <ligand>
        <name>Mg(2+)</name>
        <dbReference type="ChEBI" id="CHEBI:18420"/>
    </ligand>
</feature>
<dbReference type="SUPFAM" id="SSF143631">
    <property type="entry name" value="ApbE-like"/>
    <property type="match status" value="1"/>
</dbReference>
<sequence length="360" mass="38205">MAVAVLVAVAAVIAWRQWQSGHESRPHKASFVIFGGLTEIEVRGVSEAVASRAFGAIGEQLQRDQRAWHPWETSDLMRLNAAIAQGAAYQATPELSGLVRRAQQGFALSDGLFNAAIGKLVGLWGFHTSNYPIKSPPPPQANIDALLAARPRMDDLTVSAEGSIVSRNREVQLDLNGLAEGYAAEQIAGLLKQQGIADALINVGGDVLALGNAGGRPWRVGISSPQHATLAGAELQGHEALFSSGSYNKFREVEGHRWGHVLDPRSGQPAQGVAAVSVIHDDAVIADVASTSLMIAGSSALGRLARAMDLRCVLLVTDDGTVWISPAMQRRLQFATPPARLQVTEDLGENCTGEKAPALR</sequence>
<evidence type="ECO:0000256" key="9">
    <source>
        <dbReference type="ARBA" id="ARBA00031306"/>
    </source>
</evidence>
<dbReference type="EC" id="2.7.1.180" evidence="2 11"/>
<evidence type="ECO:0000256" key="1">
    <source>
        <dbReference type="ARBA" id="ARBA00008282"/>
    </source>
</evidence>
<dbReference type="EMBL" id="SNZH01000010">
    <property type="protein sequence ID" value="TDR41734.1"/>
    <property type="molecule type" value="Genomic_DNA"/>
</dbReference>
<comment type="similarity">
    <text evidence="1 11">Belongs to the ApbE family.</text>
</comment>
<evidence type="ECO:0000313" key="14">
    <source>
        <dbReference type="Proteomes" id="UP000295293"/>
    </source>
</evidence>
<comment type="caution">
    <text evidence="13">The sequence shown here is derived from an EMBL/GenBank/DDBJ whole genome shotgun (WGS) entry which is preliminary data.</text>
</comment>
<evidence type="ECO:0000256" key="12">
    <source>
        <dbReference type="PIRSR" id="PIRSR006268-2"/>
    </source>
</evidence>
<dbReference type="Pfam" id="PF02424">
    <property type="entry name" value="ApbE"/>
    <property type="match status" value="1"/>
</dbReference>
<evidence type="ECO:0000256" key="2">
    <source>
        <dbReference type="ARBA" id="ARBA00011955"/>
    </source>
</evidence>
<evidence type="ECO:0000256" key="8">
    <source>
        <dbReference type="ARBA" id="ARBA00022842"/>
    </source>
</evidence>
<proteinExistence type="inferred from homology"/>
<evidence type="ECO:0000256" key="11">
    <source>
        <dbReference type="PIRNR" id="PIRNR006268"/>
    </source>
</evidence>
<keyword evidence="6 11" id="KW-0479">Metal-binding</keyword>